<comment type="caution">
    <text evidence="1">The sequence shown here is derived from an EMBL/GenBank/DDBJ whole genome shotgun (WGS) entry which is preliminary data.</text>
</comment>
<proteinExistence type="predicted"/>
<gene>
    <name evidence="1" type="ORF">SO694_00023115</name>
</gene>
<reference evidence="1 2" key="1">
    <citation type="submission" date="2024-03" db="EMBL/GenBank/DDBJ databases">
        <title>Aureococcus anophagefferens CCMP1851 and Kratosvirus quantuckense: Draft genome of a second virus-susceptible host strain in the model system.</title>
        <authorList>
            <person name="Chase E."/>
            <person name="Truchon A.R."/>
            <person name="Schepens W."/>
            <person name="Wilhelm S.W."/>
        </authorList>
    </citation>
    <scope>NUCLEOTIDE SEQUENCE [LARGE SCALE GENOMIC DNA]</scope>
    <source>
        <strain evidence="1 2">CCMP1851</strain>
    </source>
</reference>
<organism evidence="1 2">
    <name type="scientific">Aureococcus anophagefferens</name>
    <name type="common">Harmful bloom alga</name>
    <dbReference type="NCBI Taxonomy" id="44056"/>
    <lineage>
        <taxon>Eukaryota</taxon>
        <taxon>Sar</taxon>
        <taxon>Stramenopiles</taxon>
        <taxon>Ochrophyta</taxon>
        <taxon>Pelagophyceae</taxon>
        <taxon>Pelagomonadales</taxon>
        <taxon>Pelagomonadaceae</taxon>
        <taxon>Aureococcus</taxon>
    </lineage>
</organism>
<dbReference type="EMBL" id="JBBJCI010000230">
    <property type="protein sequence ID" value="KAK7238326.1"/>
    <property type="molecule type" value="Genomic_DNA"/>
</dbReference>
<sequence length="448" mass="48545">MARLCAMIACLAVPACVGLVQPPTHAQPTPPARAQTDDARARPRRPLSAAAARRLGANVLGGLAICANVAAPVANAAKVSEFDYAVNGRVYGIEEDAPFRKALGQIRGLLDDLGVEGAVTPQRATIPDGPVIARPYEVGLAPGTDRLRRCPDGATCLSSTRVESASSAVPHFVFFDQKGDAVGNLLELIYSAADADVLVAKGNFFNGAGVYVLVELNDANDRGSTVHDVEFQFLPGVLENVVDVRIVAREGKQFTTPQRQKELLNAVARGVGWVPLDKGNLNMNVFSDEEKGIIATSALEIKYREQFEAEMEKADAELGVQMEKERKRIESLKKEVEKLLDELSRQEDARAQEYRDLRSRSATARAEYDEGVNKRIGGVANDGRYAASQSIRLGNSFAGLINSKDDVTAKIYDNVQQDDEDAPVKKNLFGKAIDTGKKKGLQGREIRR</sequence>
<dbReference type="KEGG" id="aaf:AURANDRAFT_63678"/>
<dbReference type="CDD" id="cd22249">
    <property type="entry name" value="UDM1_RNF168_RNF169-like"/>
    <property type="match status" value="1"/>
</dbReference>
<protein>
    <submittedName>
        <fullName evidence="1">Uncharacterized protein</fullName>
    </submittedName>
</protein>
<accession>A0ABR1FTP7</accession>
<keyword evidence="2" id="KW-1185">Reference proteome</keyword>
<evidence type="ECO:0000313" key="2">
    <source>
        <dbReference type="Proteomes" id="UP001363151"/>
    </source>
</evidence>
<name>A0ABR1FTP7_AURAN</name>
<evidence type="ECO:0000313" key="1">
    <source>
        <dbReference type="EMBL" id="KAK7238326.1"/>
    </source>
</evidence>
<dbReference type="Proteomes" id="UP001363151">
    <property type="component" value="Unassembled WGS sequence"/>
</dbReference>